<gene>
    <name evidence="3" type="ORF">H4W34_006871</name>
</gene>
<dbReference type="Proteomes" id="UP000627838">
    <property type="component" value="Unassembled WGS sequence"/>
</dbReference>
<dbReference type="EMBL" id="JADBDZ010000001">
    <property type="protein sequence ID" value="MBE1537038.1"/>
    <property type="molecule type" value="Genomic_DNA"/>
</dbReference>
<evidence type="ECO:0000313" key="4">
    <source>
        <dbReference type="Proteomes" id="UP000627838"/>
    </source>
</evidence>
<sequence length="81" mass="8925">MSSNDLQLRNNDDLPEHGDQPIGRLNEQAGERAGEHAIYHALATLVVQAVSTWQTTFRLATLFVALALPATAILILYLQIQ</sequence>
<name>A0ABR9K2I4_9ACTN</name>
<dbReference type="RefSeq" id="WP_192762976.1">
    <property type="nucleotide sequence ID" value="NZ_JADBDZ010000001.1"/>
</dbReference>
<keyword evidence="2" id="KW-1133">Transmembrane helix</keyword>
<comment type="caution">
    <text evidence="3">The sequence shown here is derived from an EMBL/GenBank/DDBJ whole genome shotgun (WGS) entry which is preliminary data.</text>
</comment>
<organism evidence="3 4">
    <name type="scientific">Actinomadura algeriensis</name>
    <dbReference type="NCBI Taxonomy" id="1679523"/>
    <lineage>
        <taxon>Bacteria</taxon>
        <taxon>Bacillati</taxon>
        <taxon>Actinomycetota</taxon>
        <taxon>Actinomycetes</taxon>
        <taxon>Streptosporangiales</taxon>
        <taxon>Thermomonosporaceae</taxon>
        <taxon>Actinomadura</taxon>
    </lineage>
</organism>
<keyword evidence="4" id="KW-1185">Reference proteome</keyword>
<feature type="region of interest" description="Disordered" evidence="1">
    <location>
        <begin position="1"/>
        <end position="27"/>
    </location>
</feature>
<reference evidence="3 4" key="1">
    <citation type="submission" date="2020-10" db="EMBL/GenBank/DDBJ databases">
        <title>Sequencing the genomes of 1000 actinobacteria strains.</title>
        <authorList>
            <person name="Klenk H.-P."/>
        </authorList>
    </citation>
    <scope>NUCLEOTIDE SEQUENCE [LARGE SCALE GENOMIC DNA]</scope>
    <source>
        <strain evidence="3 4">DSM 46744</strain>
    </source>
</reference>
<evidence type="ECO:0000313" key="3">
    <source>
        <dbReference type="EMBL" id="MBE1537038.1"/>
    </source>
</evidence>
<feature type="transmembrane region" description="Helical" evidence="2">
    <location>
        <begin position="59"/>
        <end position="78"/>
    </location>
</feature>
<accession>A0ABR9K2I4</accession>
<proteinExistence type="predicted"/>
<keyword evidence="2" id="KW-0812">Transmembrane</keyword>
<feature type="compositionally biased region" description="Basic and acidic residues" evidence="1">
    <location>
        <begin position="10"/>
        <end position="19"/>
    </location>
</feature>
<keyword evidence="2" id="KW-0472">Membrane</keyword>
<protein>
    <submittedName>
        <fullName evidence="3">Uncharacterized protein</fullName>
    </submittedName>
</protein>
<evidence type="ECO:0000256" key="1">
    <source>
        <dbReference type="SAM" id="MobiDB-lite"/>
    </source>
</evidence>
<evidence type="ECO:0000256" key="2">
    <source>
        <dbReference type="SAM" id="Phobius"/>
    </source>
</evidence>